<dbReference type="AlphaFoldDB" id="A0A2X0WTE5"/>
<dbReference type="EMBL" id="UAPV01000001">
    <property type="protein sequence ID" value="SPT70106.1"/>
    <property type="molecule type" value="Genomic_DNA"/>
</dbReference>
<name>A0A2X0WTE5_9GAMM</name>
<protein>
    <submittedName>
        <fullName evidence="1">Uncharacterized protein</fullName>
    </submittedName>
</protein>
<dbReference type="RefSeq" id="WP_113744220.1">
    <property type="nucleotide sequence ID" value="NZ_UAPU01000005.1"/>
</dbReference>
<accession>A0A2X0WTE5</accession>
<evidence type="ECO:0000313" key="1">
    <source>
        <dbReference type="EMBL" id="SPT70106.1"/>
    </source>
</evidence>
<gene>
    <name evidence="1" type="ORF">NCTC13093_01511</name>
</gene>
<keyword evidence="2" id="KW-1185">Reference proteome</keyword>
<reference evidence="1 2" key="1">
    <citation type="submission" date="2018-06" db="EMBL/GenBank/DDBJ databases">
        <authorList>
            <consortium name="Pathogen Informatics"/>
            <person name="Doyle S."/>
        </authorList>
    </citation>
    <scope>NUCLEOTIDE SEQUENCE [LARGE SCALE GENOMIC DNA]</scope>
    <source>
        <strain evidence="1 2">NCTC13093</strain>
    </source>
</reference>
<dbReference type="Proteomes" id="UP000250086">
    <property type="component" value="Unassembled WGS sequence"/>
</dbReference>
<organism evidence="1 2">
    <name type="scientific">Anaerobiospirillum thomasii</name>
    <dbReference type="NCBI Taxonomy" id="179995"/>
    <lineage>
        <taxon>Bacteria</taxon>
        <taxon>Pseudomonadati</taxon>
        <taxon>Pseudomonadota</taxon>
        <taxon>Gammaproteobacteria</taxon>
        <taxon>Aeromonadales</taxon>
        <taxon>Succinivibrionaceae</taxon>
        <taxon>Anaerobiospirillum</taxon>
    </lineage>
</organism>
<proteinExistence type="predicted"/>
<evidence type="ECO:0000313" key="2">
    <source>
        <dbReference type="Proteomes" id="UP000250086"/>
    </source>
</evidence>
<sequence length="95" mass="10742">MTKNQSKGPEAVARPESAEHQDNSIVYIGKNVPRLGLKTYTVYTEYIAIPEHIRAELEKSPIYKALFVHVSIMRHAVADLHDKTSALYQINSSFN</sequence>